<organism evidence="2 3">
    <name type="scientific">Candidatus Muproteobacteria bacterium RBG_19FT_COMBO_61_10</name>
    <dbReference type="NCBI Taxonomy" id="1817761"/>
    <lineage>
        <taxon>Bacteria</taxon>
        <taxon>Pseudomonadati</taxon>
        <taxon>Pseudomonadota</taxon>
        <taxon>Candidatus Muproteobacteria</taxon>
    </lineage>
</organism>
<dbReference type="Pfam" id="PF02630">
    <property type="entry name" value="SCO1-SenC"/>
    <property type="match status" value="1"/>
</dbReference>
<dbReference type="Proteomes" id="UP000177950">
    <property type="component" value="Unassembled WGS sequence"/>
</dbReference>
<dbReference type="SUPFAM" id="SSF52833">
    <property type="entry name" value="Thioredoxin-like"/>
    <property type="match status" value="1"/>
</dbReference>
<dbReference type="EMBL" id="MFSV01000025">
    <property type="protein sequence ID" value="OGI58989.1"/>
    <property type="molecule type" value="Genomic_DNA"/>
</dbReference>
<sequence>MLLVAAMFFLPVIGAIVLFQSGWRPQSQVNHGERVIPARPVSDVALTAPDGQVRRFSQLPKKWTMLYFGPADCDSGCRRQLYLMRQVHIAQGPGSDRVQRVFVVTGPGSLDVLLKDYPTMQFLTGPADAIRQLAVQFQLPAGSPLDRLGRVYLVAPAGNFMMSYP</sequence>
<reference evidence="2 3" key="1">
    <citation type="journal article" date="2016" name="Nat. Commun.">
        <title>Thousands of microbial genomes shed light on interconnected biogeochemical processes in an aquifer system.</title>
        <authorList>
            <person name="Anantharaman K."/>
            <person name="Brown C.T."/>
            <person name="Hug L.A."/>
            <person name="Sharon I."/>
            <person name="Castelle C.J."/>
            <person name="Probst A.J."/>
            <person name="Thomas B.C."/>
            <person name="Singh A."/>
            <person name="Wilkins M.J."/>
            <person name="Karaoz U."/>
            <person name="Brodie E.L."/>
            <person name="Williams K.H."/>
            <person name="Hubbard S.S."/>
            <person name="Banfield J.F."/>
        </authorList>
    </citation>
    <scope>NUCLEOTIDE SEQUENCE [LARGE SCALE GENOMIC DNA]</scope>
</reference>
<evidence type="ECO:0008006" key="4">
    <source>
        <dbReference type="Google" id="ProtNLM"/>
    </source>
</evidence>
<accession>A0A1F6UNN9</accession>
<evidence type="ECO:0000256" key="1">
    <source>
        <dbReference type="ARBA" id="ARBA00010996"/>
    </source>
</evidence>
<evidence type="ECO:0000313" key="3">
    <source>
        <dbReference type="Proteomes" id="UP000177950"/>
    </source>
</evidence>
<comment type="similarity">
    <text evidence="1">Belongs to the SCO1/2 family.</text>
</comment>
<dbReference type="InterPro" id="IPR003782">
    <property type="entry name" value="SCO1/SenC"/>
</dbReference>
<proteinExistence type="inferred from homology"/>
<protein>
    <recommendedName>
        <fullName evidence="4">Thioredoxin domain-containing protein</fullName>
    </recommendedName>
</protein>
<evidence type="ECO:0000313" key="2">
    <source>
        <dbReference type="EMBL" id="OGI58989.1"/>
    </source>
</evidence>
<comment type="caution">
    <text evidence="2">The sequence shown here is derived from an EMBL/GenBank/DDBJ whole genome shotgun (WGS) entry which is preliminary data.</text>
</comment>
<dbReference type="AlphaFoldDB" id="A0A1F6UNN9"/>
<dbReference type="Gene3D" id="3.40.30.10">
    <property type="entry name" value="Glutaredoxin"/>
    <property type="match status" value="1"/>
</dbReference>
<dbReference type="InterPro" id="IPR036249">
    <property type="entry name" value="Thioredoxin-like_sf"/>
</dbReference>
<feature type="non-terminal residue" evidence="2">
    <location>
        <position position="165"/>
    </location>
</feature>
<gene>
    <name evidence="2" type="ORF">A2V58_00680</name>
</gene>
<name>A0A1F6UNN9_9PROT</name>